<accession>A0AA35S0Q7</accession>
<sequence length="86" mass="9988">LLDPDNDCIVSETVLRVPKTCYGATSNQPQKSVPMLMNVTADEVVVMEGEEEMYWRVRWSWIQDQGRWNQTETYHVKVREDGGKGR</sequence>
<reference evidence="1" key="1">
    <citation type="submission" date="2023-03" db="EMBL/GenBank/DDBJ databases">
        <authorList>
            <person name="Steffen K."/>
            <person name="Cardenas P."/>
        </authorList>
    </citation>
    <scope>NUCLEOTIDE SEQUENCE</scope>
</reference>
<keyword evidence="2" id="KW-1185">Reference proteome</keyword>
<name>A0AA35S0Q7_GEOBA</name>
<proteinExistence type="predicted"/>
<dbReference type="Proteomes" id="UP001174909">
    <property type="component" value="Unassembled WGS sequence"/>
</dbReference>
<dbReference type="EMBL" id="CASHTH010001882">
    <property type="protein sequence ID" value="CAI8021313.1"/>
    <property type="molecule type" value="Genomic_DNA"/>
</dbReference>
<organism evidence="1 2">
    <name type="scientific">Geodia barretti</name>
    <name type="common">Barrett's horny sponge</name>
    <dbReference type="NCBI Taxonomy" id="519541"/>
    <lineage>
        <taxon>Eukaryota</taxon>
        <taxon>Metazoa</taxon>
        <taxon>Porifera</taxon>
        <taxon>Demospongiae</taxon>
        <taxon>Heteroscleromorpha</taxon>
        <taxon>Tetractinellida</taxon>
        <taxon>Astrophorina</taxon>
        <taxon>Geodiidae</taxon>
        <taxon>Geodia</taxon>
    </lineage>
</organism>
<evidence type="ECO:0000313" key="1">
    <source>
        <dbReference type="EMBL" id="CAI8021313.1"/>
    </source>
</evidence>
<evidence type="ECO:0000313" key="2">
    <source>
        <dbReference type="Proteomes" id="UP001174909"/>
    </source>
</evidence>
<feature type="non-terminal residue" evidence="1">
    <location>
        <position position="1"/>
    </location>
</feature>
<gene>
    <name evidence="1" type="ORF">GBAR_LOCUS12650</name>
</gene>
<comment type="caution">
    <text evidence="1">The sequence shown here is derived from an EMBL/GenBank/DDBJ whole genome shotgun (WGS) entry which is preliminary data.</text>
</comment>
<dbReference type="AlphaFoldDB" id="A0AA35S0Q7"/>
<protein>
    <submittedName>
        <fullName evidence="1">Uncharacterized protein</fullName>
    </submittedName>
</protein>